<evidence type="ECO:0000313" key="2">
    <source>
        <dbReference type="EMBL" id="KAK6732158.1"/>
    </source>
</evidence>
<sequence length="100" mass="10714">MRDAIHRSNIPCSAVDTRLSHSGAAKASKMRSLCNVAILLLGGILINLSTSLPLLLWRKEALKPNYIEISKLLASLPFHPSEGLISNGLSTSSPSSFISN</sequence>
<keyword evidence="3" id="KW-1185">Reference proteome</keyword>
<accession>A0ABR1C3E1</accession>
<reference evidence="2 3" key="1">
    <citation type="submission" date="2023-08" db="EMBL/GenBank/DDBJ databases">
        <title>A Necator americanus chromosomal reference genome.</title>
        <authorList>
            <person name="Ilik V."/>
            <person name="Petrzelkova K.J."/>
            <person name="Pardy F."/>
            <person name="Fuh T."/>
            <person name="Niatou-Singa F.S."/>
            <person name="Gouil Q."/>
            <person name="Baker L."/>
            <person name="Ritchie M.E."/>
            <person name="Jex A.R."/>
            <person name="Gazzola D."/>
            <person name="Li H."/>
            <person name="Toshio Fujiwara R."/>
            <person name="Zhan B."/>
            <person name="Aroian R.V."/>
            <person name="Pafco B."/>
            <person name="Schwarz E.M."/>
        </authorList>
    </citation>
    <scope>NUCLEOTIDE SEQUENCE [LARGE SCALE GENOMIC DNA]</scope>
    <source>
        <strain evidence="2 3">Aroian</strain>
        <tissue evidence="2">Whole animal</tissue>
    </source>
</reference>
<gene>
    <name evidence="2" type="primary">Necator_chrII.g4294</name>
    <name evidence="2" type="ORF">RB195_016502</name>
</gene>
<comment type="caution">
    <text evidence="2">The sequence shown here is derived from an EMBL/GenBank/DDBJ whole genome shotgun (WGS) entry which is preliminary data.</text>
</comment>
<proteinExistence type="predicted"/>
<keyword evidence="1" id="KW-0472">Membrane</keyword>
<dbReference type="EMBL" id="JAVFWL010000002">
    <property type="protein sequence ID" value="KAK6732158.1"/>
    <property type="molecule type" value="Genomic_DNA"/>
</dbReference>
<evidence type="ECO:0000313" key="3">
    <source>
        <dbReference type="Proteomes" id="UP001303046"/>
    </source>
</evidence>
<organism evidence="2 3">
    <name type="scientific">Necator americanus</name>
    <name type="common">Human hookworm</name>
    <dbReference type="NCBI Taxonomy" id="51031"/>
    <lineage>
        <taxon>Eukaryota</taxon>
        <taxon>Metazoa</taxon>
        <taxon>Ecdysozoa</taxon>
        <taxon>Nematoda</taxon>
        <taxon>Chromadorea</taxon>
        <taxon>Rhabditida</taxon>
        <taxon>Rhabditina</taxon>
        <taxon>Rhabditomorpha</taxon>
        <taxon>Strongyloidea</taxon>
        <taxon>Ancylostomatidae</taxon>
        <taxon>Bunostominae</taxon>
        <taxon>Necator</taxon>
    </lineage>
</organism>
<keyword evidence="1" id="KW-0812">Transmembrane</keyword>
<name>A0ABR1C3E1_NECAM</name>
<keyword evidence="1" id="KW-1133">Transmembrane helix</keyword>
<feature type="transmembrane region" description="Helical" evidence="1">
    <location>
        <begin position="36"/>
        <end position="57"/>
    </location>
</feature>
<protein>
    <submittedName>
        <fullName evidence="2">Uncharacterized protein</fullName>
    </submittedName>
</protein>
<evidence type="ECO:0000256" key="1">
    <source>
        <dbReference type="SAM" id="Phobius"/>
    </source>
</evidence>
<dbReference type="Proteomes" id="UP001303046">
    <property type="component" value="Unassembled WGS sequence"/>
</dbReference>